<organism evidence="3 4">
    <name type="scientific">Scophthalmus maximus</name>
    <name type="common">Turbot</name>
    <name type="synonym">Psetta maxima</name>
    <dbReference type="NCBI Taxonomy" id="52904"/>
    <lineage>
        <taxon>Eukaryota</taxon>
        <taxon>Metazoa</taxon>
        <taxon>Chordata</taxon>
        <taxon>Craniata</taxon>
        <taxon>Vertebrata</taxon>
        <taxon>Euteleostomi</taxon>
        <taxon>Actinopterygii</taxon>
        <taxon>Neopterygii</taxon>
        <taxon>Teleostei</taxon>
        <taxon>Neoteleostei</taxon>
        <taxon>Acanthomorphata</taxon>
        <taxon>Carangaria</taxon>
        <taxon>Pleuronectiformes</taxon>
        <taxon>Pleuronectoidei</taxon>
        <taxon>Scophthalmidae</taxon>
        <taxon>Scophthalmus</taxon>
    </lineage>
</organism>
<feature type="region of interest" description="Disordered" evidence="1">
    <location>
        <begin position="26"/>
        <end position="70"/>
    </location>
</feature>
<dbReference type="AlphaFoldDB" id="A0A2U9BYZ8"/>
<evidence type="ECO:0000313" key="3">
    <source>
        <dbReference type="EMBL" id="AWP09378.1"/>
    </source>
</evidence>
<keyword evidence="4" id="KW-1185">Reference proteome</keyword>
<reference evidence="3 4" key="1">
    <citation type="submission" date="2017-12" db="EMBL/GenBank/DDBJ databases">
        <title>Integrating genomic resources of turbot (Scophthalmus maximus) in depth evaluation of genetic and physical mapping variation across individuals.</title>
        <authorList>
            <person name="Martinez P."/>
        </authorList>
    </citation>
    <scope>NUCLEOTIDE SEQUENCE [LARGE SCALE GENOMIC DNA]</scope>
</reference>
<keyword evidence="2" id="KW-0732">Signal</keyword>
<dbReference type="Proteomes" id="UP000246464">
    <property type="component" value="Chromosome 11"/>
</dbReference>
<feature type="compositionally biased region" description="Basic and acidic residues" evidence="1">
    <location>
        <begin position="44"/>
        <end position="70"/>
    </location>
</feature>
<proteinExistence type="predicted"/>
<protein>
    <submittedName>
        <fullName evidence="3">Uncharacterized protein</fullName>
    </submittedName>
</protein>
<feature type="signal peptide" evidence="2">
    <location>
        <begin position="1"/>
        <end position="28"/>
    </location>
</feature>
<feature type="chain" id="PRO_5016122665" evidence="2">
    <location>
        <begin position="29"/>
        <end position="70"/>
    </location>
</feature>
<evidence type="ECO:0000256" key="1">
    <source>
        <dbReference type="SAM" id="MobiDB-lite"/>
    </source>
</evidence>
<evidence type="ECO:0000313" key="4">
    <source>
        <dbReference type="Proteomes" id="UP000246464"/>
    </source>
</evidence>
<evidence type="ECO:0000256" key="2">
    <source>
        <dbReference type="SAM" id="SignalP"/>
    </source>
</evidence>
<name>A0A2U9BYZ8_SCOMX</name>
<gene>
    <name evidence="3" type="ORF">SMAX5B_002664</name>
</gene>
<sequence length="70" mass="7593">MPAATPRRACLLAPLLLLLDDFAGVSIAEGPGPPVGSPLGKTRPRSEGKQRAEEKQVECQRREQERGEAR</sequence>
<dbReference type="EMBL" id="CP026253">
    <property type="protein sequence ID" value="AWP09378.1"/>
    <property type="molecule type" value="Genomic_DNA"/>
</dbReference>
<accession>A0A2U9BYZ8</accession>